<proteinExistence type="predicted"/>
<reference evidence="2 3" key="1">
    <citation type="journal article" date="2017" name="DNA Res.">
        <title>Complete genome sequence and expression profile of the commercial lytic enzyme producer Lysobacter enzymogenes M497-1.</title>
        <authorList>
            <person name="Takami H."/>
            <person name="Toyoda A."/>
            <person name="Uchiyama I."/>
            <person name="Itoh T."/>
            <person name="Takaki Y."/>
            <person name="Arai W."/>
            <person name="Nishi S."/>
            <person name="Kawai M."/>
            <person name="Shinya K."/>
            <person name="Ikeda H."/>
        </authorList>
    </citation>
    <scope>NUCLEOTIDE SEQUENCE [LARGE SCALE GENOMIC DNA]</scope>
    <source>
        <strain evidence="2 3">M497-1</strain>
    </source>
</reference>
<protein>
    <recommendedName>
        <fullName evidence="4">DUF202 domain-containing protein</fullName>
    </recommendedName>
</protein>
<keyword evidence="1" id="KW-1133">Transmembrane helix</keyword>
<gene>
    <name evidence="2" type="ORF">LEN_1511</name>
</gene>
<evidence type="ECO:0000313" key="3">
    <source>
        <dbReference type="Proteomes" id="UP000218824"/>
    </source>
</evidence>
<feature type="transmembrane region" description="Helical" evidence="1">
    <location>
        <begin position="28"/>
        <end position="45"/>
    </location>
</feature>
<dbReference type="EMBL" id="AP014940">
    <property type="protein sequence ID" value="BAV96998.1"/>
    <property type="molecule type" value="Genomic_DNA"/>
</dbReference>
<organism evidence="2 3">
    <name type="scientific">Lysobacter enzymogenes</name>
    <dbReference type="NCBI Taxonomy" id="69"/>
    <lineage>
        <taxon>Bacteria</taxon>
        <taxon>Pseudomonadati</taxon>
        <taxon>Pseudomonadota</taxon>
        <taxon>Gammaproteobacteria</taxon>
        <taxon>Lysobacterales</taxon>
        <taxon>Lysobacteraceae</taxon>
        <taxon>Lysobacter</taxon>
    </lineage>
</organism>
<keyword evidence="1" id="KW-0812">Transmembrane</keyword>
<feature type="transmembrane region" description="Helical" evidence="1">
    <location>
        <begin position="57"/>
        <end position="78"/>
    </location>
</feature>
<dbReference type="RefSeq" id="WP_096377241.1">
    <property type="nucleotide sequence ID" value="NZ_AP014940.1"/>
</dbReference>
<evidence type="ECO:0000313" key="2">
    <source>
        <dbReference type="EMBL" id="BAV96998.1"/>
    </source>
</evidence>
<dbReference type="KEGG" id="lem:LEN_1511"/>
<keyword evidence="1" id="KW-0472">Membrane</keyword>
<name>A0AAU9ALI3_LYSEN</name>
<dbReference type="AlphaFoldDB" id="A0AAU9ALI3"/>
<dbReference type="Proteomes" id="UP000218824">
    <property type="component" value="Chromosome"/>
</dbReference>
<accession>A0AAU9ALI3</accession>
<dbReference type="GeneID" id="83063382"/>
<evidence type="ECO:0000256" key="1">
    <source>
        <dbReference type="SAM" id="Phobius"/>
    </source>
</evidence>
<evidence type="ECO:0008006" key="4">
    <source>
        <dbReference type="Google" id="ProtNLM"/>
    </source>
</evidence>
<sequence length="86" mass="9192">MPPSPAPPPPPSSPQAGPPSRLISREALGFWFLGLGALGLVRGWMRATRHGGFDTETVGLLWLGGSALLVLVGAVRIWRALRIARR</sequence>